<comment type="function">
    <text evidence="3">PPIases accelerate the folding of proteins. It catalyzes the cis-trans isomerization of proline imidic peptide bonds in oligopeptides.</text>
</comment>
<evidence type="ECO:0000259" key="4">
    <source>
        <dbReference type="PROSITE" id="PS50072"/>
    </source>
</evidence>
<dbReference type="CDD" id="cd00317">
    <property type="entry name" value="cyclophilin"/>
    <property type="match status" value="1"/>
</dbReference>
<gene>
    <name evidence="5" type="ordered locus">Deipe_1853</name>
</gene>
<evidence type="ECO:0000256" key="2">
    <source>
        <dbReference type="ARBA" id="ARBA00023235"/>
    </source>
</evidence>
<keyword evidence="2 3" id="KW-0413">Isomerase</keyword>
<dbReference type="AlphaFoldDB" id="L0A1P1"/>
<dbReference type="KEGG" id="dpd:Deipe_1853"/>
<comment type="similarity">
    <text evidence="3">Belongs to the cyclophilin-type PPIase family.</text>
</comment>
<reference evidence="6" key="1">
    <citation type="submission" date="2012-03" db="EMBL/GenBank/DDBJ databases">
        <title>Complete sequence of chromosome of Deinococcus peraridilitoris DSM 19664.</title>
        <authorList>
            <person name="Lucas S."/>
            <person name="Copeland A."/>
            <person name="Lapidus A."/>
            <person name="Glavina del Rio T."/>
            <person name="Dalin E."/>
            <person name="Tice H."/>
            <person name="Bruce D."/>
            <person name="Goodwin L."/>
            <person name="Pitluck S."/>
            <person name="Peters L."/>
            <person name="Mikhailova N."/>
            <person name="Lu M."/>
            <person name="Kyrpides N."/>
            <person name="Mavromatis K."/>
            <person name="Ivanova N."/>
            <person name="Brettin T."/>
            <person name="Detter J.C."/>
            <person name="Han C."/>
            <person name="Larimer F."/>
            <person name="Land M."/>
            <person name="Hauser L."/>
            <person name="Markowitz V."/>
            <person name="Cheng J.-F."/>
            <person name="Hugenholtz P."/>
            <person name="Woyke T."/>
            <person name="Wu D."/>
            <person name="Pukall R."/>
            <person name="Steenblock K."/>
            <person name="Brambilla E."/>
            <person name="Klenk H.-P."/>
            <person name="Eisen J.A."/>
        </authorList>
    </citation>
    <scope>NUCLEOTIDE SEQUENCE [LARGE SCALE GENOMIC DNA]</scope>
    <source>
        <strain evidence="6">DSM 19664 / LMG 22246 / CIP 109416 / KR-200</strain>
    </source>
</reference>
<dbReference type="PANTHER" id="PTHR45625:SF4">
    <property type="entry name" value="PEPTIDYLPROLYL ISOMERASE DOMAIN AND WD REPEAT-CONTAINING PROTEIN 1"/>
    <property type="match status" value="1"/>
</dbReference>
<evidence type="ECO:0000313" key="6">
    <source>
        <dbReference type="Proteomes" id="UP000010467"/>
    </source>
</evidence>
<keyword evidence="1 3" id="KW-0697">Rotamase</keyword>
<dbReference type="PATRIC" id="fig|937777.3.peg.1854"/>
<evidence type="ECO:0000256" key="1">
    <source>
        <dbReference type="ARBA" id="ARBA00023110"/>
    </source>
</evidence>
<dbReference type="EMBL" id="CP003382">
    <property type="protein sequence ID" value="AFZ67369.1"/>
    <property type="molecule type" value="Genomic_DNA"/>
</dbReference>
<accession>L0A1P1</accession>
<dbReference type="Gene3D" id="2.40.100.10">
    <property type="entry name" value="Cyclophilin-like"/>
    <property type="match status" value="1"/>
</dbReference>
<keyword evidence="6" id="KW-1185">Reference proteome</keyword>
<organism evidence="5 6">
    <name type="scientific">Deinococcus peraridilitoris (strain DSM 19664 / LMG 22246 / CIP 109416 / KR-200)</name>
    <dbReference type="NCBI Taxonomy" id="937777"/>
    <lineage>
        <taxon>Bacteria</taxon>
        <taxon>Thermotogati</taxon>
        <taxon>Deinococcota</taxon>
        <taxon>Deinococci</taxon>
        <taxon>Deinococcales</taxon>
        <taxon>Deinococcaceae</taxon>
        <taxon>Deinococcus</taxon>
    </lineage>
</organism>
<dbReference type="InterPro" id="IPR002130">
    <property type="entry name" value="Cyclophilin-type_PPIase_dom"/>
</dbReference>
<dbReference type="STRING" id="937777.Deipe_1853"/>
<evidence type="ECO:0000313" key="5">
    <source>
        <dbReference type="EMBL" id="AFZ67369.1"/>
    </source>
</evidence>
<dbReference type="PANTHER" id="PTHR45625">
    <property type="entry name" value="PEPTIDYL-PROLYL CIS-TRANS ISOMERASE-RELATED"/>
    <property type="match status" value="1"/>
</dbReference>
<proteinExistence type="inferred from homology"/>
<name>L0A1P1_DEIPD</name>
<comment type="catalytic activity">
    <reaction evidence="3">
        <text>[protein]-peptidylproline (omega=180) = [protein]-peptidylproline (omega=0)</text>
        <dbReference type="Rhea" id="RHEA:16237"/>
        <dbReference type="Rhea" id="RHEA-COMP:10747"/>
        <dbReference type="Rhea" id="RHEA-COMP:10748"/>
        <dbReference type="ChEBI" id="CHEBI:83833"/>
        <dbReference type="ChEBI" id="CHEBI:83834"/>
        <dbReference type="EC" id="5.2.1.8"/>
    </reaction>
</comment>
<dbReference type="eggNOG" id="COG0652">
    <property type="taxonomic scope" value="Bacteria"/>
</dbReference>
<dbReference type="Proteomes" id="UP000010467">
    <property type="component" value="Chromosome"/>
</dbReference>
<dbReference type="HOGENOM" id="CLU_012062_16_3_0"/>
<dbReference type="Pfam" id="PF00160">
    <property type="entry name" value="Pro_isomerase"/>
    <property type="match status" value="1"/>
</dbReference>
<sequence>MTRGVLCVKVDTMSDYTIPEGYQLTPFLSEERQTRFASAPELGQGIQPGKAYLAIFETNKGRLVMELTPDQTPVTVNSFVYLIRHHYYDGIVFHRVIHDFMAQTGDPTGTGTGGPGYRFEDEFTRELRHDQKGVLSMANAGPRTNGSQLFITFGPTPHLDGRHTVFGRVIEGLDILDKLTRIQPGYPGTPDRIERAYVVEKNS</sequence>
<dbReference type="SUPFAM" id="SSF50891">
    <property type="entry name" value="Cyclophilin-like"/>
    <property type="match status" value="1"/>
</dbReference>
<dbReference type="PRINTS" id="PR00153">
    <property type="entry name" value="CSAPPISMRASE"/>
</dbReference>
<feature type="domain" description="PPIase cyclophilin-type" evidence="4">
    <location>
        <begin position="53"/>
        <end position="203"/>
    </location>
</feature>
<protein>
    <recommendedName>
        <fullName evidence="3">Peptidyl-prolyl cis-trans isomerase</fullName>
        <shortName evidence="3">PPIase</shortName>
        <ecNumber evidence="3">5.2.1.8</ecNumber>
    </recommendedName>
</protein>
<dbReference type="PROSITE" id="PS50072">
    <property type="entry name" value="CSA_PPIASE_2"/>
    <property type="match status" value="1"/>
</dbReference>
<evidence type="ECO:0000256" key="3">
    <source>
        <dbReference type="RuleBase" id="RU363019"/>
    </source>
</evidence>
<dbReference type="EC" id="5.2.1.8" evidence="3"/>
<dbReference type="InterPro" id="IPR044666">
    <property type="entry name" value="Cyclophilin_A-like"/>
</dbReference>
<dbReference type="GO" id="GO:0003755">
    <property type="term" value="F:peptidyl-prolyl cis-trans isomerase activity"/>
    <property type="evidence" value="ECO:0007669"/>
    <property type="project" value="UniProtKB-UniRule"/>
</dbReference>
<dbReference type="InterPro" id="IPR029000">
    <property type="entry name" value="Cyclophilin-like_dom_sf"/>
</dbReference>